<reference evidence="2 3" key="1">
    <citation type="submission" date="2016-06" db="EMBL/GenBank/DDBJ databases">
        <authorList>
            <person name="Kjaerup R.B."/>
            <person name="Dalgaard T.S."/>
            <person name="Juul-Madsen H.R."/>
        </authorList>
    </citation>
    <scope>NUCLEOTIDE SEQUENCE [LARGE SCALE GENOMIC DNA]</scope>
    <source>
        <strain evidence="2 3">1165133.8</strain>
    </source>
</reference>
<dbReference type="EMBL" id="LZLS01000036">
    <property type="protein sequence ID" value="OBK30186.1"/>
    <property type="molecule type" value="Genomic_DNA"/>
</dbReference>
<dbReference type="AlphaFoldDB" id="A0A1A3P7P6"/>
<feature type="region of interest" description="Disordered" evidence="1">
    <location>
        <begin position="1"/>
        <end position="47"/>
    </location>
</feature>
<gene>
    <name evidence="2" type="ORF">A5634_16725</name>
</gene>
<name>A0A1A3P7P6_MYCAS</name>
<organism evidence="2 3">
    <name type="scientific">Mycobacterium asiaticum</name>
    <dbReference type="NCBI Taxonomy" id="1790"/>
    <lineage>
        <taxon>Bacteria</taxon>
        <taxon>Bacillati</taxon>
        <taxon>Actinomycetota</taxon>
        <taxon>Actinomycetes</taxon>
        <taxon>Mycobacteriales</taxon>
        <taxon>Mycobacteriaceae</taxon>
        <taxon>Mycobacterium</taxon>
    </lineage>
</organism>
<evidence type="ECO:0000256" key="1">
    <source>
        <dbReference type="SAM" id="MobiDB-lite"/>
    </source>
</evidence>
<feature type="compositionally biased region" description="Basic and acidic residues" evidence="1">
    <location>
        <begin position="1"/>
        <end position="31"/>
    </location>
</feature>
<protein>
    <submittedName>
        <fullName evidence="2">Uncharacterized protein</fullName>
    </submittedName>
</protein>
<accession>A0A1A3P7P6</accession>
<evidence type="ECO:0000313" key="2">
    <source>
        <dbReference type="EMBL" id="OBK30186.1"/>
    </source>
</evidence>
<sequence>MSFDRLRSCGRSDGDGHRDGQRREAHDRESDDGVADQQPPQPGTTRTGRVDVFVELFAVLVVELVAVLPQAVGVDRQDVVLTGLRIRQLVVSGAGLAEVTGGDERGRVRRHLRGHRRVADQPLMGMRVMRQALIGHRRVDGRGRTAAGPAT</sequence>
<proteinExistence type="predicted"/>
<dbReference type="Proteomes" id="UP000093928">
    <property type="component" value="Unassembled WGS sequence"/>
</dbReference>
<comment type="caution">
    <text evidence="2">The sequence shown here is derived from an EMBL/GenBank/DDBJ whole genome shotgun (WGS) entry which is preliminary data.</text>
</comment>
<evidence type="ECO:0000313" key="3">
    <source>
        <dbReference type="Proteomes" id="UP000093928"/>
    </source>
</evidence>